<evidence type="ECO:0000256" key="6">
    <source>
        <dbReference type="RuleBase" id="RU365089"/>
    </source>
</evidence>
<comment type="similarity">
    <text evidence="2 6">Belongs to the transposase mutator family.</text>
</comment>
<keyword evidence="4 6" id="KW-0238">DNA-binding</keyword>
<keyword evidence="5 6" id="KW-0233">DNA recombination</keyword>
<evidence type="ECO:0000256" key="5">
    <source>
        <dbReference type="ARBA" id="ARBA00023172"/>
    </source>
</evidence>
<gene>
    <name evidence="7" type="ORF">P5F74_19620</name>
</gene>
<proteinExistence type="inferred from homology"/>
<evidence type="ECO:0000313" key="7">
    <source>
        <dbReference type="EMBL" id="MED4130322.1"/>
    </source>
</evidence>
<name>A0ABU6NU45_9BACI</name>
<dbReference type="Pfam" id="PF00872">
    <property type="entry name" value="Transposase_mut"/>
    <property type="match status" value="1"/>
</dbReference>
<evidence type="ECO:0000256" key="1">
    <source>
        <dbReference type="ARBA" id="ARBA00002190"/>
    </source>
</evidence>
<evidence type="ECO:0000313" key="8">
    <source>
        <dbReference type="Proteomes" id="UP001341820"/>
    </source>
</evidence>
<reference evidence="7 8" key="1">
    <citation type="submission" date="2023-03" db="EMBL/GenBank/DDBJ databases">
        <title>Bacillus Genome Sequencing.</title>
        <authorList>
            <person name="Dunlap C."/>
        </authorList>
    </citation>
    <scope>NUCLEOTIDE SEQUENCE [LARGE SCALE GENOMIC DNA]</scope>
    <source>
        <strain evidence="7 8">B-4107</strain>
    </source>
</reference>
<comment type="caution">
    <text evidence="7">The sequence shown here is derived from an EMBL/GenBank/DDBJ whole genome shotgun (WGS) entry which is preliminary data.</text>
</comment>
<dbReference type="RefSeq" id="WP_328238934.1">
    <property type="nucleotide sequence ID" value="NZ_JAROAS010000065.1"/>
</dbReference>
<dbReference type="EMBL" id="JAROAS010000065">
    <property type="protein sequence ID" value="MED4130322.1"/>
    <property type="molecule type" value="Genomic_DNA"/>
</dbReference>
<evidence type="ECO:0000256" key="4">
    <source>
        <dbReference type="ARBA" id="ARBA00023125"/>
    </source>
</evidence>
<sequence length="159" mass="18358">MTDFTTDIAQALVRKEDLKEVFRMHLEKAVNTLLLTELTAFLDYEKHDRSGFGSGNSRNGAYSRTLRTESGDLHLSMPRDRNGDFHQQTVAPYKRSNDTLESFVIHMYQKGVTTGEISDLLERMYGHHYTPQTISNMTKTMEKQVEAFKTRTLVFCKIK</sequence>
<dbReference type="PANTHER" id="PTHR33217">
    <property type="entry name" value="TRANSPOSASE FOR INSERTION SEQUENCE ELEMENT IS1081"/>
    <property type="match status" value="1"/>
</dbReference>
<dbReference type="PANTHER" id="PTHR33217:SF8">
    <property type="entry name" value="MUTATOR FAMILY TRANSPOSASE"/>
    <property type="match status" value="1"/>
</dbReference>
<keyword evidence="6" id="KW-0814">Transposable element</keyword>
<evidence type="ECO:0000256" key="2">
    <source>
        <dbReference type="ARBA" id="ARBA00010961"/>
    </source>
</evidence>
<dbReference type="Proteomes" id="UP001341820">
    <property type="component" value="Unassembled WGS sequence"/>
</dbReference>
<keyword evidence="8" id="KW-1185">Reference proteome</keyword>
<evidence type="ECO:0000256" key="3">
    <source>
        <dbReference type="ARBA" id="ARBA00022578"/>
    </source>
</evidence>
<dbReference type="InterPro" id="IPR001207">
    <property type="entry name" value="Transposase_mutator"/>
</dbReference>
<protein>
    <recommendedName>
        <fullName evidence="6">Mutator family transposase</fullName>
    </recommendedName>
</protein>
<accession>A0ABU6NU45</accession>
<comment type="function">
    <text evidence="1 6">Required for the transposition of the insertion element.</text>
</comment>
<organism evidence="7 8">
    <name type="scientific">Shouchella miscanthi</name>
    <dbReference type="NCBI Taxonomy" id="2598861"/>
    <lineage>
        <taxon>Bacteria</taxon>
        <taxon>Bacillati</taxon>
        <taxon>Bacillota</taxon>
        <taxon>Bacilli</taxon>
        <taxon>Bacillales</taxon>
        <taxon>Bacillaceae</taxon>
        <taxon>Shouchella</taxon>
    </lineage>
</organism>
<feature type="non-terminal residue" evidence="7">
    <location>
        <position position="159"/>
    </location>
</feature>
<keyword evidence="3 6" id="KW-0815">Transposition</keyword>